<feature type="region of interest" description="Disordered" evidence="1">
    <location>
        <begin position="2726"/>
        <end position="2751"/>
    </location>
</feature>
<evidence type="ECO:0000259" key="2">
    <source>
        <dbReference type="PROSITE" id="PS50057"/>
    </source>
</evidence>
<evidence type="ECO:0000313" key="4">
    <source>
        <dbReference type="Proteomes" id="UP000179807"/>
    </source>
</evidence>
<feature type="compositionally biased region" description="Basic and acidic residues" evidence="1">
    <location>
        <begin position="2726"/>
        <end position="2736"/>
    </location>
</feature>
<dbReference type="SMART" id="SM00295">
    <property type="entry name" value="B41"/>
    <property type="match status" value="1"/>
</dbReference>
<reference evidence="3" key="1">
    <citation type="submission" date="2016-10" db="EMBL/GenBank/DDBJ databases">
        <authorList>
            <person name="Benchimol M."/>
            <person name="Almeida L.G."/>
            <person name="Vasconcelos A.T."/>
            <person name="Perreira-Neves A."/>
            <person name="Rosa I.A."/>
            <person name="Tasca T."/>
            <person name="Bogo M.R."/>
            <person name="de Souza W."/>
        </authorList>
    </citation>
    <scope>NUCLEOTIDE SEQUENCE [LARGE SCALE GENOMIC DNA]</scope>
    <source>
        <strain evidence="3">K</strain>
    </source>
</reference>
<name>A0A1J4J3W2_9EUKA</name>
<dbReference type="InterPro" id="IPR000299">
    <property type="entry name" value="FERM_domain"/>
</dbReference>
<feature type="domain" description="FERM" evidence="2">
    <location>
        <begin position="86"/>
        <end position="378"/>
    </location>
</feature>
<dbReference type="SUPFAM" id="SSF47031">
    <property type="entry name" value="Second domain of FERM"/>
    <property type="match status" value="1"/>
</dbReference>
<dbReference type="EMBL" id="MLAK01001348">
    <property type="protein sequence ID" value="OHS94118.1"/>
    <property type="molecule type" value="Genomic_DNA"/>
</dbReference>
<dbReference type="VEuPathDB" id="TrichDB:TRFO_11406"/>
<accession>A0A1J4J3W2</accession>
<dbReference type="Pfam" id="PF00373">
    <property type="entry name" value="FERM_M"/>
    <property type="match status" value="1"/>
</dbReference>
<proteinExistence type="predicted"/>
<dbReference type="InterPro" id="IPR019748">
    <property type="entry name" value="FERM_central"/>
</dbReference>
<dbReference type="OrthoDB" id="10555536at2759"/>
<dbReference type="InterPro" id="IPR035963">
    <property type="entry name" value="FERM_2"/>
</dbReference>
<dbReference type="GeneID" id="94830722"/>
<protein>
    <recommendedName>
        <fullName evidence="2">FERM domain-containing protein</fullName>
    </recommendedName>
</protein>
<organism evidence="3 4">
    <name type="scientific">Tritrichomonas foetus</name>
    <dbReference type="NCBI Taxonomy" id="1144522"/>
    <lineage>
        <taxon>Eukaryota</taxon>
        <taxon>Metamonada</taxon>
        <taxon>Parabasalia</taxon>
        <taxon>Tritrichomonadida</taxon>
        <taxon>Tritrichomonadidae</taxon>
        <taxon>Tritrichomonas</taxon>
    </lineage>
</organism>
<evidence type="ECO:0000313" key="3">
    <source>
        <dbReference type="EMBL" id="OHS94118.1"/>
    </source>
</evidence>
<comment type="caution">
    <text evidence="3">The sequence shown here is derived from an EMBL/GenBank/DDBJ whole genome shotgun (WGS) entry which is preliminary data.</text>
</comment>
<keyword evidence="4" id="KW-1185">Reference proteome</keyword>
<dbReference type="Proteomes" id="UP000179807">
    <property type="component" value="Unassembled WGS sequence"/>
</dbReference>
<sequence>MSHQIELRTSRHIDSERSKSCTYNLNKKGEDILYDALECLRINEPGPYKLFVKMSDSSYKLVDFSQPFKNMNAPNHSHLIVVKEQTPVKITTEQDFARTIMLKLTAPIYDLLNLIAEKLHFHCQPDQYALWKYNDVGEISPLDSYLSIAEQASDYKRLLFKRRYFMVFVDEFDDYDQCLHVFRDIRNHYLKGPCQVNKGEALNIASLLIYANAKSIEEAKEFIKMIPEMPDLKCLLPPSAKIKLKHFKKDLIQNLLEMEQLDKLVAMQKFILAVRVLKNYGTEIHKGSIVNSKGYKTKCLIQIGPRGIRVMDLTESKDIENVRILNILSFSVHKKRITIKYSGPKGQNDTQTLLLSIPRIEWVFSLVRGNIAILEKHYQKIAQKRKDKANGLQDQDIELVAGQYNTLIDAENAIEIFIKEMKEKEDVDFSKHGLKIVTTKEECQKDDISQFDELNELLDIVPKNNDFGKLLYNYMPLLSFPHISGEVVIRKLKIFEDDVIAIRGSVYHLHIKDCIFLLQTALDFSMSIPQLFPQGDFQTIMEEARSFLQKLYDEAKVNDSKGRGISEMSKEIVENLNKIVEKLPSIKAKVSSEIEKLDPLEQLEDNAQKYITRGQMTLLALLNALNEFHNYVFQKRDIICKLKDINCYFGLNPSVECYLKLQELANSLIISQNDSKLATISKFNEATESFKQINSFISEILKSEFLSEDISEEIKARIHQVHKLFHILHICFLDTGEVVGVKLFPGTLTYMFYAMNALQDMEQTIRSLSMYDFSKNNSELSEKLDSSLEYILSQQNILLSNFKLLQRNPSDEDIRCKSLQSLHESKYRMYELFQEISPYSSIVDASNQFSNFFEAIDNSLFTLTPNNCNPPRVDTCIKSLNAIIKAMTEKHIDQQWIDRIQLTVDKMKELYAKLVLSPTDGRILQPLHEFMLITLRYIQTIDKYLSIGDHRTIPLIIELLSPSITQALGNPYITDEFERCEHIIKMNQMHYDIALLINMYLTMFEMPNISIEDEIIGDLKKRICVLQKLFVEFSMQRPNFMKNPYTYSILLPILKLINNLKVTEANMIAKTRDIDNFNMNHILKKCLCQSMISVNTFLVSINKLNIHPYRKLMTPQSVLEYRKSLISLVAIIKNLAIGVSPDIEELLNLESMKFLRFIGEISKESKTPSHKIEDIVMSIDKYLDGIYARANNPVFTGSKEVTEKVDNLQNENEKIIRGEKPTPALLESLLMDMVESMNDFHQMLNHKNSFPDSIREIAYIWDAGFQDLIENIMPIVNEHNYTEEIIIVLKKIMLLVLRMCPNIPENFKNTDIDNYNIMNQVLSLLDDNVNLTRQFPELITISLTWQKLEVSIAEEIQELGEVIMEQFEILASVFNDQLLPHLIVRRSGKLTTLITELGLFFQNNFELLNQNKDILESFIEKFCRDIQLTLEVINENVRLLHPIMSDTSLIESCDALATNVSIVIKRFDQHHMTKKSAQLYRNTVVPDLRNIRNEFLSILDDPIISLNQPLAEFLRGTSDLINLLPDDVSSMKPSQLQKHCDKVYQFLGDNIPSLLTILNSIGVSGHSISLYKNLMKFTSLEHKKIMITESLLVKLPVLSPNEIVQMFDEILNGFNEEDGKQNDKINELITQIFEKLEDFSISLPPHINTASRAIYVNTFQNSSKTLLYDSLRCLAMIDGNRKSSHKHYQDILIMSSCQAAAILEEISKSLMKIPPHTIYHQQLVDLISQTDTSTLSQLKTLPAVFMTYANLRKIDSLLPLVLSDDVNFNHLSKQFNNLLNQADLALSNDILKSMDYLVNCLEIQGIYEDFVQEASDLLQHTTRGLTFNLDIMSKLSNLFIIFESQASNEINHLAARFDKMDDAKYYINNINQYKPILSQWITPTASTSETLLKTSIQSNVSSLLYSLTLCKNLIHSNPNKIPFNFSIPRSQIDQIIAHIAIAQKQGINVDKYLPLSSRLAEILPIIDKSCDQLFIKSANEKSIVSLSQSIPELIDIIKGLQQLVGPIDIIQNNDNNLKEEEEEEIEQIPELTEPEEKIEIDTFELVLSVYKTINSLNYTNDEEIKNINEIILSFCHDIETLPDLEPLREFSMKIKEYLDNKQYQNIANLKTELAQYLVDRINWQSNIINNIPLGDINDSFIDKQRELNELSLNYINSSSKSNDLQKLSKIAADTQSLTVCSYKYYSLIPSNLYMDLYQTSIQMWGSLLELFGDPTNISIKRSFRSIARLMAGLSYLVEDASFLQNENENTNLNNISEFNRKKVNLLAAICLMYQNTAIIISLFSSSPIYEVYQIALTKSLPPLHQTMSEINDISNQILKLNSLQKVGEKYQTHLKVVEESFVKFSHSFKEPKSLKSLIEIVQCLHTSLNQIAKISSELNDVVVQVPDTNSASKLPKRILLPSLSNVQKLTSSEAFALLEKVFNELSNEHNRIRKCLFDSSDVKNDEIVETTLNFLKIGEEFVKAIFQTSNSTINISIQEDLASSASLLISSFDNFNKSVKSRLLLKSNWVDEANLSLNLILEESKKIFMLGQKNVELEDEDKKKKDDADRQIQIKFDEAATPIKLARSELDSLLLSLNELSESLNRDWATDICKLGVNSTNALSKIIIYTSDHPSEILTSVDSLVQTSHEIFDSIKVFINSIHNISQCQLSDIEEAVINSVSLLNSITQSLNSHYAPKSADSQILNETILEIIKGLENIKKTMEETIRKRNERIEASKKRQEEIAARKKEAEERRKNAPKVESNVRAPGKTHEQLMKRLELESKIIQARMAVEHQKNKLASL</sequence>
<dbReference type="PROSITE" id="PS50057">
    <property type="entry name" value="FERM_3"/>
    <property type="match status" value="1"/>
</dbReference>
<gene>
    <name evidence="3" type="ORF">TRFO_11406</name>
</gene>
<evidence type="ECO:0000256" key="1">
    <source>
        <dbReference type="SAM" id="MobiDB-lite"/>
    </source>
</evidence>
<dbReference type="InterPro" id="IPR019749">
    <property type="entry name" value="Band_41_domain"/>
</dbReference>
<dbReference type="RefSeq" id="XP_068347255.1">
    <property type="nucleotide sequence ID" value="XM_068496018.1"/>
</dbReference>